<dbReference type="Pfam" id="PF00400">
    <property type="entry name" value="WD40"/>
    <property type="match status" value="2"/>
</dbReference>
<dbReference type="OrthoDB" id="8883818at2759"/>
<feature type="compositionally biased region" description="Low complexity" evidence="4">
    <location>
        <begin position="721"/>
        <end position="731"/>
    </location>
</feature>
<dbReference type="GO" id="GO:0032040">
    <property type="term" value="C:small-subunit processome"/>
    <property type="evidence" value="ECO:0007669"/>
    <property type="project" value="TreeGrafter"/>
</dbReference>
<keyword evidence="2" id="KW-0677">Repeat</keyword>
<dbReference type="InterPro" id="IPR001680">
    <property type="entry name" value="WD40_rpt"/>
</dbReference>
<accession>A0A9W8EAG7</accession>
<dbReference type="SUPFAM" id="SSF50998">
    <property type="entry name" value="Quinoprotein alcohol dehydrogenase-like"/>
    <property type="match status" value="1"/>
</dbReference>
<gene>
    <name evidence="5" type="primary">UTP4</name>
    <name evidence="5" type="ORF">H4R34_001917</name>
</gene>
<evidence type="ECO:0000256" key="2">
    <source>
        <dbReference type="ARBA" id="ARBA00022737"/>
    </source>
</evidence>
<dbReference type="InterPro" id="IPR046351">
    <property type="entry name" value="UTP4"/>
</dbReference>
<comment type="caution">
    <text evidence="5">The sequence shown here is derived from an EMBL/GenBank/DDBJ whole genome shotgun (WGS) entry which is preliminary data.</text>
</comment>
<dbReference type="AlphaFoldDB" id="A0A9W8EAG7"/>
<dbReference type="SMART" id="SM00320">
    <property type="entry name" value="WD40"/>
    <property type="match status" value="9"/>
</dbReference>
<dbReference type="PANTHER" id="PTHR44163:SF1">
    <property type="entry name" value="U3 SMALL NUCLEOLAR RNA-ASSOCIATED PROTEIN 4 HOMOLOG"/>
    <property type="match status" value="1"/>
</dbReference>
<keyword evidence="1 3" id="KW-0853">WD repeat</keyword>
<dbReference type="EMBL" id="JANBQB010000109">
    <property type="protein sequence ID" value="KAJ1981863.1"/>
    <property type="molecule type" value="Genomic_DNA"/>
</dbReference>
<dbReference type="InterPro" id="IPR011047">
    <property type="entry name" value="Quinoprotein_ADH-like_sf"/>
</dbReference>
<dbReference type="Gene3D" id="2.130.10.10">
    <property type="entry name" value="YVTN repeat-like/Quinoprotein amine dehydrogenase"/>
    <property type="match status" value="3"/>
</dbReference>
<keyword evidence="6" id="KW-1185">Reference proteome</keyword>
<feature type="region of interest" description="Disordered" evidence="4">
    <location>
        <begin position="721"/>
        <end position="793"/>
    </location>
</feature>
<dbReference type="SUPFAM" id="SSF50978">
    <property type="entry name" value="WD40 repeat-like"/>
    <property type="match status" value="1"/>
</dbReference>
<protein>
    <submittedName>
        <fullName evidence="5">U3 small nucleolar RNA-associated protein</fullName>
    </submittedName>
</protein>
<reference evidence="5" key="1">
    <citation type="submission" date="2022-07" db="EMBL/GenBank/DDBJ databases">
        <title>Phylogenomic reconstructions and comparative analyses of Kickxellomycotina fungi.</title>
        <authorList>
            <person name="Reynolds N.K."/>
            <person name="Stajich J.E."/>
            <person name="Barry K."/>
            <person name="Grigoriev I.V."/>
            <person name="Crous P."/>
            <person name="Smith M.E."/>
        </authorList>
    </citation>
    <scope>NUCLEOTIDE SEQUENCE</scope>
    <source>
        <strain evidence="5">RSA 567</strain>
    </source>
</reference>
<feature type="compositionally biased region" description="Basic and acidic residues" evidence="4">
    <location>
        <begin position="775"/>
        <end position="789"/>
    </location>
</feature>
<sequence length="841" mass="91532">MEFRRSQIYRKKLAAIASLAATPASCTKPLLACGRENGDIEIRDARESFTLVKTIPGTAESGLEAVLWAESLSTVAANGVNGSSGEKTPRHGQAATPRLFSAGLNGVITEWDLQTLTAKSTIDSKAGAVWTMAMSPSSTKLCVGGDDGSVRLFSIESPHEMVYLRSLGQKPGHVLSVVWHPRANQVLGGYSDGCIRVWDSDNGQLLHTLTHQQSHTAGGKGDSNAPKVWCMTVLADGTLVSGDSYGRVNFWNARTLTLQQTVHCHSADVLGLVANREGTALYTCSVDRRVMRLRLSPPLSTGAINGGMRHSRAAATSGPLFHNGSLWETEFMRELHDNDVRAIALFEDRPVAALVTGGVDTCLKVLSVERITWKPRTISHIPSPTPISMASGSGFLLYHTAQAFHLYKMVVPVPEEDAPGAAPSSETLVARPTPVLKVEVSGVSRLISSAVSHDGQWVAVSDIDEVRLFRVTACGNQYRPKKVRQFPPSEAFSSTTPAQGATQLRFTPDGAKLVMATTDGCVVVVDLSQWKHNQFDVLRKFSHHQCPLGQEEYVDASPDTTTMDVDNDSDSNTGDHASSSHTAPGGCICMLTVSEDGQWLASGDDLNRIHVYNLDSLMHTAMLPIYPERVMAFAFCPNRAHLVLALSRNKILAFDVEANRLTPWSRNVTAAATMYPKELLNSSHQIQGLLFSPNYPGEVFAWSHGFICRVNMASDTQAALQPSKLSSSPSSFETKDATKASNQAEAGRTDHSQYQQVLQARPAMMARKPSVPAKQSKEDDGGRYHKPTEAKSNPNFKLLTGVKDVMFLSFVENAHLLSVELPYDRILAKLPPAFYRHKYGR</sequence>
<name>A0A9W8EAG7_9FUNG</name>
<feature type="repeat" description="WD" evidence="3">
    <location>
        <begin position="167"/>
        <end position="208"/>
    </location>
</feature>
<dbReference type="GO" id="GO:0003723">
    <property type="term" value="F:RNA binding"/>
    <property type="evidence" value="ECO:0007669"/>
    <property type="project" value="TreeGrafter"/>
</dbReference>
<dbReference type="GO" id="GO:0034455">
    <property type="term" value="C:t-UTP complex"/>
    <property type="evidence" value="ECO:0007669"/>
    <property type="project" value="TreeGrafter"/>
</dbReference>
<evidence type="ECO:0000256" key="3">
    <source>
        <dbReference type="PROSITE-ProRule" id="PRU00221"/>
    </source>
</evidence>
<feature type="compositionally biased region" description="Polar residues" evidence="4">
    <location>
        <begin position="558"/>
        <end position="582"/>
    </location>
</feature>
<evidence type="ECO:0000313" key="5">
    <source>
        <dbReference type="EMBL" id="KAJ1981863.1"/>
    </source>
</evidence>
<dbReference type="InterPro" id="IPR019775">
    <property type="entry name" value="WD40_repeat_CS"/>
</dbReference>
<dbReference type="Proteomes" id="UP001151582">
    <property type="component" value="Unassembled WGS sequence"/>
</dbReference>
<dbReference type="InterPro" id="IPR036322">
    <property type="entry name" value="WD40_repeat_dom_sf"/>
</dbReference>
<evidence type="ECO:0000256" key="4">
    <source>
        <dbReference type="SAM" id="MobiDB-lite"/>
    </source>
</evidence>
<dbReference type="PROSITE" id="PS00678">
    <property type="entry name" value="WD_REPEATS_1"/>
    <property type="match status" value="1"/>
</dbReference>
<evidence type="ECO:0000313" key="6">
    <source>
        <dbReference type="Proteomes" id="UP001151582"/>
    </source>
</evidence>
<feature type="region of interest" description="Disordered" evidence="4">
    <location>
        <begin position="556"/>
        <end position="582"/>
    </location>
</feature>
<dbReference type="GO" id="GO:0030686">
    <property type="term" value="C:90S preribosome"/>
    <property type="evidence" value="ECO:0007669"/>
    <property type="project" value="InterPro"/>
</dbReference>
<dbReference type="PROSITE" id="PS50082">
    <property type="entry name" value="WD_REPEATS_2"/>
    <property type="match status" value="1"/>
</dbReference>
<organism evidence="5 6">
    <name type="scientific">Dimargaris verticillata</name>
    <dbReference type="NCBI Taxonomy" id="2761393"/>
    <lineage>
        <taxon>Eukaryota</taxon>
        <taxon>Fungi</taxon>
        <taxon>Fungi incertae sedis</taxon>
        <taxon>Zoopagomycota</taxon>
        <taxon>Kickxellomycotina</taxon>
        <taxon>Dimargaritomycetes</taxon>
        <taxon>Dimargaritales</taxon>
        <taxon>Dimargaritaceae</taxon>
        <taxon>Dimargaris</taxon>
    </lineage>
</organism>
<evidence type="ECO:0000256" key="1">
    <source>
        <dbReference type="ARBA" id="ARBA00022574"/>
    </source>
</evidence>
<dbReference type="InterPro" id="IPR015943">
    <property type="entry name" value="WD40/YVTN_repeat-like_dom_sf"/>
</dbReference>
<proteinExistence type="predicted"/>
<dbReference type="GO" id="GO:0000462">
    <property type="term" value="P:maturation of SSU-rRNA from tricistronic rRNA transcript (SSU-rRNA, 5.8S rRNA, LSU-rRNA)"/>
    <property type="evidence" value="ECO:0007669"/>
    <property type="project" value="InterPro"/>
</dbReference>
<dbReference type="PANTHER" id="PTHR44163">
    <property type="entry name" value="U3 SMALL NUCLEOLAR RNA-ASSOCIATED PROTEIN 4 HOMOLOG"/>
    <property type="match status" value="1"/>
</dbReference>